<comment type="caution">
    <text evidence="3">The sequence shown here is derived from an EMBL/GenBank/DDBJ whole genome shotgun (WGS) entry which is preliminary data.</text>
</comment>
<organism evidence="3 4">
    <name type="scientific">Thalassospira tepidiphila</name>
    <dbReference type="NCBI Taxonomy" id="393657"/>
    <lineage>
        <taxon>Bacteria</taxon>
        <taxon>Pseudomonadati</taxon>
        <taxon>Pseudomonadota</taxon>
        <taxon>Alphaproteobacteria</taxon>
        <taxon>Rhodospirillales</taxon>
        <taxon>Thalassospiraceae</taxon>
        <taxon>Thalassospira</taxon>
    </lineage>
</organism>
<proteinExistence type="predicted"/>
<dbReference type="Proteomes" id="UP000556869">
    <property type="component" value="Unassembled WGS sequence"/>
</dbReference>
<evidence type="ECO:0000313" key="3">
    <source>
        <dbReference type="EMBL" id="NJB76295.1"/>
    </source>
</evidence>
<dbReference type="EMBL" id="JAATJD010000003">
    <property type="protein sequence ID" value="NJB76295.1"/>
    <property type="molecule type" value="Genomic_DNA"/>
</dbReference>
<evidence type="ECO:0000256" key="1">
    <source>
        <dbReference type="SAM" id="Coils"/>
    </source>
</evidence>
<keyword evidence="4" id="KW-1185">Reference proteome</keyword>
<protein>
    <submittedName>
        <fullName evidence="3">Uncharacterized protein (DUF2147 family)</fullName>
    </submittedName>
</protein>
<feature type="compositionally biased region" description="Low complexity" evidence="2">
    <location>
        <begin position="131"/>
        <end position="156"/>
    </location>
</feature>
<keyword evidence="1" id="KW-0175">Coiled coil</keyword>
<evidence type="ECO:0000313" key="4">
    <source>
        <dbReference type="Proteomes" id="UP000556869"/>
    </source>
</evidence>
<gene>
    <name evidence="3" type="ORF">GGR96_003417</name>
</gene>
<evidence type="ECO:0000256" key="2">
    <source>
        <dbReference type="SAM" id="MobiDB-lite"/>
    </source>
</evidence>
<sequence length="620" mass="67244">MAWILPRTPVRPFITQKYTFAFPLTQRCAKAVLNGQYLAMNCLFKAQPQACTLAKFTFQNLNFLPKYPDQGLHQGALMQGQTKLTKSSFIAGSLLLAASFLLAGCQTTDFDQLTSNIMNAITPSQSEGTDTASQPETTTAKTTAAVSTATPSNAPPKGMKKSTLNWGLVQFVIGAGGTYDDYWSASVFPTSSSENFIGAHADKIAMGRIHAVQLWPGEYRVRLTHNSQIKADSIIKVEAGKLVRLTAEYGVFSNSVSTTTEPVYNDFALMAASTASYAKDTYLPVIVEHQGQWLFEFRGPQVNGQVAGNGTITVLRDGSEVAVISNANITPDEITGKVTLTGEGVYQGRFNRKKFEQIAGTKIKWKNGKTFEGTFEAVVPKEGKLTQLSGSVWEGEVDGDNPSGEGRFTNTDGSWVQYSDYAARDSYVGLRDCGPSPDVISTCAYYKGEKLASEAELNAKIAEDKHLAELEQQRQAEQRRIAQIAAAKAVEEAAKEAEVRRIAAAEQAAREAAPPRKPDDCTTATGTFSADGNLTQYTMNGSGSGSGHFRQRTYGSEYQFDIDFYFNTSANSISFDYGEGIYSDAASGAILQRTSIPNGSANCTFNGRVLTIDGKEFVKR</sequence>
<feature type="coiled-coil region" evidence="1">
    <location>
        <begin position="460"/>
        <end position="507"/>
    </location>
</feature>
<name>A0ABX0X3Q7_9PROT</name>
<feature type="region of interest" description="Disordered" evidence="2">
    <location>
        <begin position="122"/>
        <end position="159"/>
    </location>
</feature>
<dbReference type="RefSeq" id="WP_157097818.1">
    <property type="nucleotide sequence ID" value="NZ_BAAAEQ010000003.1"/>
</dbReference>
<accession>A0ABX0X3Q7</accession>
<reference evidence="3 4" key="1">
    <citation type="submission" date="2020-03" db="EMBL/GenBank/DDBJ databases">
        <title>Genomic Encyclopedia of Type Strains, Phase IV (KMG-IV): sequencing the most valuable type-strain genomes for metagenomic binning, comparative biology and taxonomic classification.</title>
        <authorList>
            <person name="Goeker M."/>
        </authorList>
    </citation>
    <scope>NUCLEOTIDE SEQUENCE [LARGE SCALE GENOMIC DNA]</scope>
    <source>
        <strain evidence="3 4">DSM 18888</strain>
    </source>
</reference>